<dbReference type="InterPro" id="IPR002656">
    <property type="entry name" value="Acyl_transf_3_dom"/>
</dbReference>
<reference evidence="8" key="1">
    <citation type="submission" date="2022-09" db="EMBL/GenBank/DDBJ databases">
        <title>Actin cytoskeleton and complex cell architecture in an #Asgard archaeon.</title>
        <authorList>
            <person name="Ponce Toledo R.I."/>
            <person name="Schleper C."/>
            <person name="Rodrigues Oliveira T."/>
            <person name="Wollweber F."/>
            <person name="Xu J."/>
            <person name="Rittmann S."/>
            <person name="Klingl A."/>
            <person name="Pilhofer M."/>
        </authorList>
    </citation>
    <scope>NUCLEOTIDE SEQUENCE</scope>
    <source>
        <strain evidence="8">B-35</strain>
    </source>
</reference>
<feature type="transmembrane region" description="Helical" evidence="6">
    <location>
        <begin position="44"/>
        <end position="68"/>
    </location>
</feature>
<evidence type="ECO:0000256" key="1">
    <source>
        <dbReference type="ARBA" id="ARBA00004651"/>
    </source>
</evidence>
<evidence type="ECO:0000256" key="5">
    <source>
        <dbReference type="ARBA" id="ARBA00023136"/>
    </source>
</evidence>
<feature type="transmembrane region" description="Helical" evidence="6">
    <location>
        <begin position="137"/>
        <end position="157"/>
    </location>
</feature>
<protein>
    <recommendedName>
        <fullName evidence="7">Acyltransferase 3 domain-containing protein</fullName>
    </recommendedName>
</protein>
<feature type="transmembrane region" description="Helical" evidence="6">
    <location>
        <begin position="164"/>
        <end position="184"/>
    </location>
</feature>
<keyword evidence="9" id="KW-1185">Reference proteome</keyword>
<dbReference type="PANTHER" id="PTHR40074">
    <property type="entry name" value="O-ACETYLTRANSFERASE WECH"/>
    <property type="match status" value="1"/>
</dbReference>
<evidence type="ECO:0000256" key="3">
    <source>
        <dbReference type="ARBA" id="ARBA00022692"/>
    </source>
</evidence>
<name>A0ABY6HP15_9ARCH</name>
<dbReference type="PANTHER" id="PTHR40074:SF2">
    <property type="entry name" value="O-ACETYLTRANSFERASE WECH"/>
    <property type="match status" value="1"/>
</dbReference>
<evidence type="ECO:0000256" key="4">
    <source>
        <dbReference type="ARBA" id="ARBA00022989"/>
    </source>
</evidence>
<evidence type="ECO:0000259" key="7">
    <source>
        <dbReference type="Pfam" id="PF01757"/>
    </source>
</evidence>
<proteinExistence type="predicted"/>
<keyword evidence="5 6" id="KW-0472">Membrane</keyword>
<dbReference type="Proteomes" id="UP001208689">
    <property type="component" value="Chromosome"/>
</dbReference>
<sequence length="403" mass="46802">MKKKNLIELDILRIICCLVVVVLIHIPNNYGYTFYVDFSTYTGYLFHTLGINNSMSAFVFISGFSLFLSKNNRNLNSPTKIGQFLKKRFLRIFPLYWIALTIYFIIFPYFETSFIYGVAHVFGLQIFFAPLGGDPIWTIWFIGIIVLYYLIFIFLSYLDSLKKIIPAAIIIEGIFVALNLLFGIVEYRFFQYYNFFILGIIIAKFYTSNEFEKLKEKLLSKNKNGFIFLALIIALVCLPVYFLTANLAYTYLNAQHGTPHIVFLVMQQAGFFEIAIAVILMNLIAVLFIMSSLSILYLVKRLLFRIFKEKSVQKIFSTLGYTTFGVYLFHRPLLILFSEIITRIFNINLFTKANLWIVLLFVPFIFLGSYFVQRIVDWGVAWCVAFPTRKKTDMTIEADPIAS</sequence>
<keyword evidence="2" id="KW-1003">Cell membrane</keyword>
<comment type="subcellular location">
    <subcellularLocation>
        <location evidence="1">Cell membrane</location>
        <topology evidence="1">Multi-pass membrane protein</topology>
    </subcellularLocation>
</comment>
<feature type="transmembrane region" description="Helical" evidence="6">
    <location>
        <begin position="89"/>
        <end position="110"/>
    </location>
</feature>
<feature type="transmembrane region" description="Helical" evidence="6">
    <location>
        <begin position="319"/>
        <end position="341"/>
    </location>
</feature>
<feature type="transmembrane region" description="Helical" evidence="6">
    <location>
        <begin position="269"/>
        <end position="299"/>
    </location>
</feature>
<feature type="transmembrane region" description="Helical" evidence="6">
    <location>
        <begin position="353"/>
        <end position="372"/>
    </location>
</feature>
<dbReference type="Pfam" id="PF01757">
    <property type="entry name" value="Acyl_transf_3"/>
    <property type="match status" value="1"/>
</dbReference>
<evidence type="ECO:0000256" key="2">
    <source>
        <dbReference type="ARBA" id="ARBA00022475"/>
    </source>
</evidence>
<feature type="domain" description="Acyltransferase 3" evidence="7">
    <location>
        <begin position="7"/>
        <end position="372"/>
    </location>
</feature>
<feature type="transmembrane region" description="Helical" evidence="6">
    <location>
        <begin position="190"/>
        <end position="206"/>
    </location>
</feature>
<evidence type="ECO:0000256" key="6">
    <source>
        <dbReference type="SAM" id="Phobius"/>
    </source>
</evidence>
<evidence type="ECO:0000313" key="9">
    <source>
        <dbReference type="Proteomes" id="UP001208689"/>
    </source>
</evidence>
<keyword evidence="4 6" id="KW-1133">Transmembrane helix</keyword>
<dbReference type="EMBL" id="CP104013">
    <property type="protein sequence ID" value="UYP44637.1"/>
    <property type="molecule type" value="Genomic_DNA"/>
</dbReference>
<evidence type="ECO:0000313" key="8">
    <source>
        <dbReference type="EMBL" id="UYP44637.1"/>
    </source>
</evidence>
<gene>
    <name evidence="8" type="ORF">NEF87_000922</name>
</gene>
<organism evidence="8 9">
    <name type="scientific">Candidatus Lokiarchaeum ossiferum</name>
    <dbReference type="NCBI Taxonomy" id="2951803"/>
    <lineage>
        <taxon>Archaea</taxon>
        <taxon>Promethearchaeati</taxon>
        <taxon>Promethearchaeota</taxon>
        <taxon>Promethearchaeia</taxon>
        <taxon>Promethearchaeales</taxon>
        <taxon>Promethearchaeaceae</taxon>
        <taxon>Candidatus Lokiarchaeum</taxon>
    </lineage>
</organism>
<feature type="transmembrane region" description="Helical" evidence="6">
    <location>
        <begin position="226"/>
        <end position="249"/>
    </location>
</feature>
<accession>A0ABY6HP15</accession>
<feature type="transmembrane region" description="Helical" evidence="6">
    <location>
        <begin position="12"/>
        <end position="32"/>
    </location>
</feature>
<keyword evidence="3 6" id="KW-0812">Transmembrane</keyword>